<dbReference type="AlphaFoldDB" id="A0A673SU98"/>
<gene>
    <name evidence="2" type="primary">LOC115300764</name>
</gene>
<protein>
    <submittedName>
        <fullName evidence="2">Uncharacterized protein</fullName>
    </submittedName>
</protein>
<feature type="region of interest" description="Disordered" evidence="1">
    <location>
        <begin position="94"/>
        <end position="114"/>
    </location>
</feature>
<dbReference type="Proteomes" id="UP000472268">
    <property type="component" value="Chromosome 1"/>
</dbReference>
<dbReference type="OMA" id="DCRSPHH"/>
<accession>A0A673SU98</accession>
<dbReference type="Ensembl" id="ENSSSUT00005003719.1">
    <property type="protein sequence ID" value="ENSSSUP00005003198.1"/>
    <property type="gene ID" value="ENSSSUG00005002142.1"/>
</dbReference>
<evidence type="ECO:0000256" key="1">
    <source>
        <dbReference type="SAM" id="MobiDB-lite"/>
    </source>
</evidence>
<reference evidence="2" key="2">
    <citation type="submission" date="2025-08" db="UniProtKB">
        <authorList>
            <consortium name="Ensembl"/>
        </authorList>
    </citation>
    <scope>IDENTIFICATION</scope>
</reference>
<reference evidence="2 3" key="1">
    <citation type="submission" date="2019-05" db="EMBL/GenBank/DDBJ databases">
        <title>A Chromosome-scale Meerkat (S. suricatta) Genome Assembly.</title>
        <authorList>
            <person name="Dudchenko O."/>
            <person name="Lieberman Aiden E."/>
            <person name="Tung J."/>
            <person name="Barreiro L.B."/>
            <person name="Clutton-Brock T.H."/>
        </authorList>
    </citation>
    <scope>NUCLEOTIDE SEQUENCE [LARGE SCALE GENOMIC DNA]</scope>
</reference>
<organism evidence="2 3">
    <name type="scientific">Suricata suricatta</name>
    <name type="common">Meerkat</name>
    <dbReference type="NCBI Taxonomy" id="37032"/>
    <lineage>
        <taxon>Eukaryota</taxon>
        <taxon>Metazoa</taxon>
        <taxon>Chordata</taxon>
        <taxon>Craniata</taxon>
        <taxon>Vertebrata</taxon>
        <taxon>Euteleostomi</taxon>
        <taxon>Mammalia</taxon>
        <taxon>Eutheria</taxon>
        <taxon>Laurasiatheria</taxon>
        <taxon>Carnivora</taxon>
        <taxon>Feliformia</taxon>
        <taxon>Herpestidae</taxon>
        <taxon>Suricata</taxon>
    </lineage>
</organism>
<name>A0A673SU98_SURSU</name>
<reference evidence="2" key="3">
    <citation type="submission" date="2025-09" db="UniProtKB">
        <authorList>
            <consortium name="Ensembl"/>
        </authorList>
    </citation>
    <scope>IDENTIFICATION</scope>
</reference>
<keyword evidence="3" id="KW-1185">Reference proteome</keyword>
<sequence>MAEQPAQQHMKTSFLFIQLQAPLARALPSQSPASAAWTAAPGGPEEGHIFPSPRTGFLAGWDLRHKQSWAAPPSLLLKKGGSGTEEPAAFSCSALKEEEREEKPQDLDLRRGGVCRSPHDRLSLAPASRKFGRLQPLSCRLPIPDPIMSNESSSPSTGWKHRPVITAPLDQWSMDPQSRDALGCSIPQTTLTHATDGGESAMLRRGVATCQVLPKNCEEGSTTTVRARRARLYRYCPPIQTSKSFPALSAALPLKQLTGTPEQQYSKIKNNKNRKHKPHSLNWGILIP</sequence>
<evidence type="ECO:0000313" key="3">
    <source>
        <dbReference type="Proteomes" id="UP000472268"/>
    </source>
</evidence>
<proteinExistence type="predicted"/>
<feature type="compositionally biased region" description="Basic and acidic residues" evidence="1">
    <location>
        <begin position="95"/>
        <end position="114"/>
    </location>
</feature>
<evidence type="ECO:0000313" key="2">
    <source>
        <dbReference type="Ensembl" id="ENSSSUP00005003198.1"/>
    </source>
</evidence>